<dbReference type="OrthoDB" id="538216at2759"/>
<feature type="domain" description="LysM" evidence="1">
    <location>
        <begin position="327"/>
        <end position="371"/>
    </location>
</feature>
<gene>
    <name evidence="2" type="ORF">MERR_LOCUS48826</name>
</gene>
<dbReference type="PANTHER" id="PTHR20932:SF8">
    <property type="entry name" value="LD22649P"/>
    <property type="match status" value="1"/>
</dbReference>
<dbReference type="InterPro" id="IPR045030">
    <property type="entry name" value="LYSM1-4"/>
</dbReference>
<dbReference type="Proteomes" id="UP000467841">
    <property type="component" value="Unassembled WGS sequence"/>
</dbReference>
<dbReference type="InterPro" id="IPR001810">
    <property type="entry name" value="F-box_dom"/>
</dbReference>
<sequence length="472" mass="52319">MMFNHFTFVPECESLFSLGNPPDPPDPPDVGGSMPLTITTQFSPPLYPHLVHLRCPSDLLWLPLSPIRSRLPISLFPNLTLVIDVLKSILQDLWQFGVNFLDMFNPYEILDDLSFMEFISLPKLLLGLSGVIAGCWSSKLSNTSCLVGSVAWCFVTIEFIDVIRIVKLALDAFSISGLGLLDVSYNAHGTISLIHTIVVEFFGFGGSSVLLSLINVVVLAVVSIPALFSAPRRINTATADQSSTTIPPSNSHFMALSSRDTLRLIFQSLTVADLARASCVSRIWNSVATEDDLVVTAFTARWRIKELVGRPVSGSFWRDNGIWKFAISHRISRGDSVTSLAVKYSVQVMDIKRLNNMMSDHGIYSRDRLLIPISNPVILANTVCYIEVDKYAKREVAVLYLEGGPKREQEPNHTMSNSSELGKRRLVDSLRRSMQVDDGTAQYYLAIAEGDPRSALSEFSADLTWERQAGLN</sequence>
<dbReference type="Pfam" id="PF12937">
    <property type="entry name" value="F-box-like"/>
    <property type="match status" value="1"/>
</dbReference>
<comment type="caution">
    <text evidence="2">The sequence shown here is derived from an EMBL/GenBank/DDBJ whole genome shotgun (WGS) entry which is preliminary data.</text>
</comment>
<dbReference type="Pfam" id="PF01476">
    <property type="entry name" value="LysM"/>
    <property type="match status" value="1"/>
</dbReference>
<dbReference type="AlphaFoldDB" id="A0A6D2L748"/>
<keyword evidence="3" id="KW-1185">Reference proteome</keyword>
<dbReference type="SMART" id="SM00257">
    <property type="entry name" value="LysM"/>
    <property type="match status" value="1"/>
</dbReference>
<dbReference type="PROSITE" id="PS51782">
    <property type="entry name" value="LYSM"/>
    <property type="match status" value="1"/>
</dbReference>
<protein>
    <recommendedName>
        <fullName evidence="1">LysM domain-containing protein</fullName>
    </recommendedName>
</protein>
<dbReference type="InterPro" id="IPR036047">
    <property type="entry name" value="F-box-like_dom_sf"/>
</dbReference>
<dbReference type="PANTHER" id="PTHR20932">
    <property type="entry name" value="LYSM AND PUTATIVE PEPTIDOGLYCAN-BINDING DOMAIN-CONTAINING PROTEIN"/>
    <property type="match status" value="1"/>
</dbReference>
<dbReference type="Gene3D" id="3.10.350.10">
    <property type="entry name" value="LysM domain"/>
    <property type="match status" value="1"/>
</dbReference>
<dbReference type="SUPFAM" id="SSF54106">
    <property type="entry name" value="LysM domain"/>
    <property type="match status" value="1"/>
</dbReference>
<evidence type="ECO:0000259" key="1">
    <source>
        <dbReference type="PROSITE" id="PS51782"/>
    </source>
</evidence>
<accession>A0A6D2L748</accession>
<name>A0A6D2L748_9BRAS</name>
<organism evidence="2 3">
    <name type="scientific">Microthlaspi erraticum</name>
    <dbReference type="NCBI Taxonomy" id="1685480"/>
    <lineage>
        <taxon>Eukaryota</taxon>
        <taxon>Viridiplantae</taxon>
        <taxon>Streptophyta</taxon>
        <taxon>Embryophyta</taxon>
        <taxon>Tracheophyta</taxon>
        <taxon>Spermatophyta</taxon>
        <taxon>Magnoliopsida</taxon>
        <taxon>eudicotyledons</taxon>
        <taxon>Gunneridae</taxon>
        <taxon>Pentapetalae</taxon>
        <taxon>rosids</taxon>
        <taxon>malvids</taxon>
        <taxon>Brassicales</taxon>
        <taxon>Brassicaceae</taxon>
        <taxon>Coluteocarpeae</taxon>
        <taxon>Microthlaspi</taxon>
    </lineage>
</organism>
<dbReference type="Gene3D" id="1.20.1280.50">
    <property type="match status" value="1"/>
</dbReference>
<dbReference type="SUPFAM" id="SSF81383">
    <property type="entry name" value="F-box domain"/>
    <property type="match status" value="1"/>
</dbReference>
<dbReference type="InterPro" id="IPR018392">
    <property type="entry name" value="LysM"/>
</dbReference>
<evidence type="ECO:0000313" key="3">
    <source>
        <dbReference type="Proteomes" id="UP000467841"/>
    </source>
</evidence>
<dbReference type="CDD" id="cd09917">
    <property type="entry name" value="F-box_SF"/>
    <property type="match status" value="1"/>
</dbReference>
<evidence type="ECO:0000313" key="2">
    <source>
        <dbReference type="EMBL" id="CAA7061590.1"/>
    </source>
</evidence>
<dbReference type="EMBL" id="CACVBM020001884">
    <property type="protein sequence ID" value="CAA7061590.1"/>
    <property type="molecule type" value="Genomic_DNA"/>
</dbReference>
<proteinExistence type="predicted"/>
<reference evidence="2" key="1">
    <citation type="submission" date="2020-01" db="EMBL/GenBank/DDBJ databases">
        <authorList>
            <person name="Mishra B."/>
        </authorList>
    </citation>
    <scope>NUCLEOTIDE SEQUENCE [LARGE SCALE GENOMIC DNA]</scope>
</reference>
<dbReference type="CDD" id="cd00118">
    <property type="entry name" value="LysM"/>
    <property type="match status" value="1"/>
</dbReference>
<dbReference type="InterPro" id="IPR036779">
    <property type="entry name" value="LysM_dom_sf"/>
</dbReference>